<keyword evidence="1" id="KW-1133">Transmembrane helix</keyword>
<reference evidence="4 5" key="1">
    <citation type="submission" date="2019-04" db="EMBL/GenBank/DDBJ databases">
        <title>Genome sequencing of Clostridium botulinum Groups I-IV and Clostridium butyricum.</title>
        <authorList>
            <person name="Brunt J."/>
            <person name="Van Vliet A.H.M."/>
            <person name="Stringer S.C."/>
            <person name="Carter A.T."/>
            <person name="Peck M.W."/>
        </authorList>
    </citation>
    <scope>NUCLEOTIDE SEQUENCE [LARGE SCALE GENOMIC DNA]</scope>
    <source>
        <strain evidence="2 5">1605</strain>
        <strain evidence="3 4">CB-K-33E</strain>
    </source>
</reference>
<dbReference type="Proteomes" id="UP000473681">
    <property type="component" value="Unassembled WGS sequence"/>
</dbReference>
<sequence length="226" mass="26748">MSNNSQISYKSCKTKHFINYVLGVFNALFAISISVIIALNLTFIYKLTIYKYNLSKISGLTVEELMVNYKKIIFYLQNPFIEKLYFPNFSMSAQGEIHFQDVKKIFMYIDIYVFLVMILIGAYFLIRDKKTYANYIELKDILNSSANYIIGFFTFLILCILINFSQVFITFHKIFFRNDYWVFDSNLDPIIDVLPEEFFMIMSVIILILILVHALISKIYYYKNCK</sequence>
<dbReference type="EMBL" id="SWOV01000115">
    <property type="protein sequence ID" value="NFF89651.1"/>
    <property type="molecule type" value="Genomic_DNA"/>
</dbReference>
<comment type="caution">
    <text evidence="2">The sequence shown here is derived from an EMBL/GenBank/DDBJ whole genome shotgun (WGS) entry which is preliminary data.</text>
</comment>
<evidence type="ECO:0000256" key="1">
    <source>
        <dbReference type="SAM" id="Phobius"/>
    </source>
</evidence>
<feature type="transmembrane region" description="Helical" evidence="1">
    <location>
        <begin position="105"/>
        <end position="126"/>
    </location>
</feature>
<dbReference type="OrthoDB" id="9813051at2"/>
<proteinExistence type="predicted"/>
<dbReference type="Proteomes" id="UP000476820">
    <property type="component" value="Unassembled WGS sequence"/>
</dbReference>
<dbReference type="NCBIfam" id="TIGR01906">
    <property type="entry name" value="integ_TIGR01906"/>
    <property type="match status" value="1"/>
</dbReference>
<feature type="transmembrane region" description="Helical" evidence="1">
    <location>
        <begin position="147"/>
        <end position="169"/>
    </location>
</feature>
<evidence type="ECO:0000313" key="2">
    <source>
        <dbReference type="EMBL" id="NFF89651.1"/>
    </source>
</evidence>
<accession>A0A0L9YAW3</accession>
<dbReference type="InterPro" id="IPR010178">
    <property type="entry name" value="Lit"/>
</dbReference>
<keyword evidence="1" id="KW-0472">Membrane</keyword>
<gene>
    <name evidence="2" type="ORF">FC774_17735</name>
    <name evidence="3" type="ORF">FDB51_08990</name>
</gene>
<dbReference type="RefSeq" id="WP_053341842.1">
    <property type="nucleotide sequence ID" value="NZ_LFPA01000201.1"/>
</dbReference>
<dbReference type="Pfam" id="PF07314">
    <property type="entry name" value="Lit"/>
    <property type="match status" value="1"/>
</dbReference>
<evidence type="ECO:0000313" key="4">
    <source>
        <dbReference type="Proteomes" id="UP000473681"/>
    </source>
</evidence>
<keyword evidence="1" id="KW-0812">Transmembrane</keyword>
<dbReference type="AlphaFoldDB" id="A0A0L9YAW3"/>
<protein>
    <submittedName>
        <fullName evidence="2">TIGR01906 family membrane protein</fullName>
    </submittedName>
</protein>
<dbReference type="EMBL" id="SWVK01000011">
    <property type="protein sequence ID" value="NFN35265.1"/>
    <property type="molecule type" value="Genomic_DNA"/>
</dbReference>
<feature type="transmembrane region" description="Helical" evidence="1">
    <location>
        <begin position="20"/>
        <end position="45"/>
    </location>
</feature>
<name>A0A0L9YAW3_CLOBO</name>
<evidence type="ECO:0000313" key="3">
    <source>
        <dbReference type="EMBL" id="NFN35265.1"/>
    </source>
</evidence>
<feature type="transmembrane region" description="Helical" evidence="1">
    <location>
        <begin position="198"/>
        <end position="221"/>
    </location>
</feature>
<organism evidence="2 5">
    <name type="scientific">Clostridium botulinum</name>
    <dbReference type="NCBI Taxonomy" id="1491"/>
    <lineage>
        <taxon>Bacteria</taxon>
        <taxon>Bacillati</taxon>
        <taxon>Bacillota</taxon>
        <taxon>Clostridia</taxon>
        <taxon>Eubacteriales</taxon>
        <taxon>Clostridiaceae</taxon>
        <taxon>Clostridium</taxon>
    </lineage>
</organism>
<evidence type="ECO:0000313" key="5">
    <source>
        <dbReference type="Proteomes" id="UP000476820"/>
    </source>
</evidence>